<dbReference type="GO" id="GO:0006779">
    <property type="term" value="P:porphyrin-containing compound biosynthetic process"/>
    <property type="evidence" value="ECO:0007669"/>
    <property type="project" value="InterPro"/>
</dbReference>
<dbReference type="PANTHER" id="PTHR47099">
    <property type="entry name" value="METHYLCOBAMIDE:COM METHYLTRANSFERASE MTBA"/>
    <property type="match status" value="1"/>
</dbReference>
<dbReference type="EMBL" id="MSDW01000001">
    <property type="protein sequence ID" value="OKY77625.1"/>
    <property type="molecule type" value="Genomic_DNA"/>
</dbReference>
<feature type="domain" description="Uroporphyrinogen decarboxylase (URO-D)" evidence="1">
    <location>
        <begin position="8"/>
        <end position="352"/>
    </location>
</feature>
<keyword evidence="2" id="KW-0808">Transferase</keyword>
<sequence>MKEERGSMERWNKLLRGEEVDRVPVVPLGPGYEAIACGYENLGDFFAKPEVMVKCQVLARELYGVDQPPFLIPDNYWGGQWGSEVELPYRKSMSAPSVKKSVVTSPEELEELEMPDPREEMQNLHEKVRIAIEEYDERPLVQIAGGSVSGTAPMLVSIEDFMKWTRTNPDLCRKALEMTADFAIETVEWFVEDFGTDNWIPWDALPTDANVLISAENFGDLVVPSLKRLHQEVLDMGLPMWFTHWCSDHNKNIEAGHIDEIPHGERGIIWFGPEVDVERSVELFGDEHIIGGNVDPPSVQNKSYEEVLELSKENIEKGKDSPTGYFLTVGCGIPPFAPPMNIYAMVKASKKYGRY</sequence>
<protein>
    <submittedName>
        <fullName evidence="2">Methylcobalamin:coenzyme M methyltransferase MtbA</fullName>
    </submittedName>
</protein>
<evidence type="ECO:0000313" key="2">
    <source>
        <dbReference type="EMBL" id="OKY77625.1"/>
    </source>
</evidence>
<dbReference type="SUPFAM" id="SSF51726">
    <property type="entry name" value="UROD/MetE-like"/>
    <property type="match status" value="1"/>
</dbReference>
<reference evidence="2" key="1">
    <citation type="submission" date="2016-12" db="EMBL/GenBank/DDBJ databases">
        <title>Discovery of methanogenic haloarchaea.</title>
        <authorList>
            <person name="Sorokin D.Y."/>
            <person name="Makarova K.S."/>
            <person name="Abbas B."/>
            <person name="Ferrer M."/>
            <person name="Golyshin P.N."/>
        </authorList>
    </citation>
    <scope>NUCLEOTIDE SEQUENCE [LARGE SCALE GENOMIC DNA]</scope>
    <source>
        <strain evidence="2">HMET1</strain>
    </source>
</reference>
<keyword evidence="3" id="KW-1185">Reference proteome</keyword>
<gene>
    <name evidence="2" type="ORF">BTN85_0093</name>
</gene>
<dbReference type="PANTHER" id="PTHR47099:SF1">
    <property type="entry name" value="METHYLCOBAMIDE:COM METHYLTRANSFERASE MTBA"/>
    <property type="match status" value="1"/>
</dbReference>
<dbReference type="STRING" id="1903181.BTN85_0093"/>
<organism evidence="2 3">
    <name type="scientific">Methanohalarchaeum thermophilum</name>
    <dbReference type="NCBI Taxonomy" id="1903181"/>
    <lineage>
        <taxon>Archaea</taxon>
        <taxon>Methanobacteriati</taxon>
        <taxon>Methanobacteriota</taxon>
        <taxon>Methanonatronarchaeia</taxon>
        <taxon>Methanonatronarchaeales</taxon>
        <taxon>Methanonatronarchaeaceae</taxon>
        <taxon>Candidatus Methanohalarchaeum</taxon>
    </lineage>
</organism>
<dbReference type="Pfam" id="PF01208">
    <property type="entry name" value="URO-D"/>
    <property type="match status" value="1"/>
</dbReference>
<evidence type="ECO:0000259" key="1">
    <source>
        <dbReference type="Pfam" id="PF01208"/>
    </source>
</evidence>
<name>A0A1Q6DTC1_METT1</name>
<dbReference type="InParanoid" id="A0A1Q6DTC1"/>
<proteinExistence type="predicted"/>
<dbReference type="GO" id="GO:0004853">
    <property type="term" value="F:uroporphyrinogen decarboxylase activity"/>
    <property type="evidence" value="ECO:0007669"/>
    <property type="project" value="InterPro"/>
</dbReference>
<accession>A0A1Q6DTC1</accession>
<dbReference type="GO" id="GO:0032259">
    <property type="term" value="P:methylation"/>
    <property type="evidence" value="ECO:0007669"/>
    <property type="project" value="UniProtKB-KW"/>
</dbReference>
<evidence type="ECO:0000313" key="3">
    <source>
        <dbReference type="Proteomes" id="UP000185744"/>
    </source>
</evidence>
<dbReference type="Gene3D" id="3.20.20.210">
    <property type="match status" value="1"/>
</dbReference>
<dbReference type="AlphaFoldDB" id="A0A1Q6DTC1"/>
<dbReference type="InterPro" id="IPR038071">
    <property type="entry name" value="UROD/MetE-like_sf"/>
</dbReference>
<dbReference type="InterPro" id="IPR052024">
    <property type="entry name" value="Methanogen_methyltrans"/>
</dbReference>
<comment type="caution">
    <text evidence="2">The sequence shown here is derived from an EMBL/GenBank/DDBJ whole genome shotgun (WGS) entry which is preliminary data.</text>
</comment>
<dbReference type="GO" id="GO:0008168">
    <property type="term" value="F:methyltransferase activity"/>
    <property type="evidence" value="ECO:0007669"/>
    <property type="project" value="UniProtKB-KW"/>
</dbReference>
<dbReference type="Proteomes" id="UP000185744">
    <property type="component" value="Unassembled WGS sequence"/>
</dbReference>
<keyword evidence="2" id="KW-0489">Methyltransferase</keyword>
<dbReference type="InterPro" id="IPR000257">
    <property type="entry name" value="Uroporphyrinogen_deCOase"/>
</dbReference>